<dbReference type="CDD" id="cd06170">
    <property type="entry name" value="LuxR_C_like"/>
    <property type="match status" value="1"/>
</dbReference>
<dbReference type="GO" id="GO:0003677">
    <property type="term" value="F:DNA binding"/>
    <property type="evidence" value="ECO:0007669"/>
    <property type="project" value="UniProtKB-KW"/>
</dbReference>
<comment type="caution">
    <text evidence="5">The sequence shown here is derived from an EMBL/GenBank/DDBJ whole genome shotgun (WGS) entry which is preliminary data.</text>
</comment>
<dbReference type="InterPro" id="IPR016032">
    <property type="entry name" value="Sig_transdc_resp-reg_C-effctor"/>
</dbReference>
<dbReference type="AlphaFoldDB" id="A0A5C5ZM60"/>
<sequence length="258" mass="28551">MRPRLINDPVAIDLLAQGLKAEGGTAQRLQGILDNALARHAPDTEALMVFCSLWRHNQGRLETQHLTTATRSGGGSQHHHSILNPACHDAVERSLSRLLLAFSRHGQKACAGTVRSVARENRLDSDGWFDRHYGPLGIRDFRLHTHAAPDSRIVSIVCPIRQGAADEGESTQWLMALLARILAPIVALASNNAMLAEPSRDLSKAQRAVLDLALKGMTEKQIAVRLHRSHHTVHSHLRSIYRRYKVSSRAELLALLLD</sequence>
<reference evidence="5 6" key="1">
    <citation type="submission" date="2019-02" db="EMBL/GenBank/DDBJ databases">
        <title>Deep-cultivation of Planctomycetes and their phenomic and genomic characterization uncovers novel biology.</title>
        <authorList>
            <person name="Wiegand S."/>
            <person name="Jogler M."/>
            <person name="Boedeker C."/>
            <person name="Pinto D."/>
            <person name="Vollmers J."/>
            <person name="Rivas-Marin E."/>
            <person name="Kohn T."/>
            <person name="Peeters S.H."/>
            <person name="Heuer A."/>
            <person name="Rast P."/>
            <person name="Oberbeckmann S."/>
            <person name="Bunk B."/>
            <person name="Jeske O."/>
            <person name="Meyerdierks A."/>
            <person name="Storesund J.E."/>
            <person name="Kallscheuer N."/>
            <person name="Luecker S."/>
            <person name="Lage O.M."/>
            <person name="Pohl T."/>
            <person name="Merkel B.J."/>
            <person name="Hornburger P."/>
            <person name="Mueller R.-W."/>
            <person name="Bruemmer F."/>
            <person name="Labrenz M."/>
            <person name="Spormann A.M."/>
            <person name="Op Den Camp H."/>
            <person name="Overmann J."/>
            <person name="Amann R."/>
            <person name="Jetten M.S.M."/>
            <person name="Mascher T."/>
            <person name="Medema M.H."/>
            <person name="Devos D.P."/>
            <person name="Kaster A.-K."/>
            <person name="Ovreas L."/>
            <person name="Rohde M."/>
            <person name="Galperin M.Y."/>
            <person name="Jogler C."/>
        </authorList>
    </citation>
    <scope>NUCLEOTIDE SEQUENCE [LARGE SCALE GENOMIC DNA]</scope>
    <source>
        <strain evidence="5 6">Mal64</strain>
    </source>
</reference>
<dbReference type="OrthoDB" id="252792at2"/>
<dbReference type="PRINTS" id="PR00038">
    <property type="entry name" value="HTHLUXR"/>
</dbReference>
<evidence type="ECO:0000313" key="6">
    <source>
        <dbReference type="Proteomes" id="UP000315440"/>
    </source>
</evidence>
<keyword evidence="1" id="KW-0805">Transcription regulation</keyword>
<dbReference type="PROSITE" id="PS50043">
    <property type="entry name" value="HTH_LUXR_2"/>
    <property type="match status" value="1"/>
</dbReference>
<dbReference type="EMBL" id="SJPQ01000002">
    <property type="protein sequence ID" value="TWT88265.1"/>
    <property type="molecule type" value="Genomic_DNA"/>
</dbReference>
<dbReference type="Pfam" id="PF00196">
    <property type="entry name" value="GerE"/>
    <property type="match status" value="1"/>
</dbReference>
<evidence type="ECO:0000256" key="1">
    <source>
        <dbReference type="ARBA" id="ARBA00023015"/>
    </source>
</evidence>
<keyword evidence="2" id="KW-0238">DNA-binding</keyword>
<dbReference type="Gene3D" id="1.10.10.10">
    <property type="entry name" value="Winged helix-like DNA-binding domain superfamily/Winged helix DNA-binding domain"/>
    <property type="match status" value="1"/>
</dbReference>
<feature type="domain" description="HTH luxR-type" evidence="4">
    <location>
        <begin position="195"/>
        <end position="258"/>
    </location>
</feature>
<evidence type="ECO:0000259" key="4">
    <source>
        <dbReference type="PROSITE" id="PS50043"/>
    </source>
</evidence>
<evidence type="ECO:0000256" key="2">
    <source>
        <dbReference type="ARBA" id="ARBA00023125"/>
    </source>
</evidence>
<dbReference type="SMART" id="SM00421">
    <property type="entry name" value="HTH_LUXR"/>
    <property type="match status" value="1"/>
</dbReference>
<dbReference type="RefSeq" id="WP_146399178.1">
    <property type="nucleotide sequence ID" value="NZ_SJPQ01000002.1"/>
</dbReference>
<gene>
    <name evidence="5" type="ORF">Mal64_17440</name>
</gene>
<proteinExistence type="predicted"/>
<protein>
    <submittedName>
        <fullName evidence="5">Bacterial regulatory protein, luxR family</fullName>
    </submittedName>
</protein>
<keyword evidence="3" id="KW-0804">Transcription</keyword>
<dbReference type="PANTHER" id="PTHR44688">
    <property type="entry name" value="DNA-BINDING TRANSCRIPTIONAL ACTIVATOR DEVR_DOSR"/>
    <property type="match status" value="1"/>
</dbReference>
<organism evidence="5 6">
    <name type="scientific">Pseudobythopirellula maris</name>
    <dbReference type="NCBI Taxonomy" id="2527991"/>
    <lineage>
        <taxon>Bacteria</taxon>
        <taxon>Pseudomonadati</taxon>
        <taxon>Planctomycetota</taxon>
        <taxon>Planctomycetia</taxon>
        <taxon>Pirellulales</taxon>
        <taxon>Lacipirellulaceae</taxon>
        <taxon>Pseudobythopirellula</taxon>
    </lineage>
</organism>
<dbReference type="SUPFAM" id="SSF46894">
    <property type="entry name" value="C-terminal effector domain of the bipartite response regulators"/>
    <property type="match status" value="1"/>
</dbReference>
<evidence type="ECO:0000256" key="3">
    <source>
        <dbReference type="ARBA" id="ARBA00023163"/>
    </source>
</evidence>
<dbReference type="Proteomes" id="UP000315440">
    <property type="component" value="Unassembled WGS sequence"/>
</dbReference>
<dbReference type="GO" id="GO:0006355">
    <property type="term" value="P:regulation of DNA-templated transcription"/>
    <property type="evidence" value="ECO:0007669"/>
    <property type="project" value="InterPro"/>
</dbReference>
<evidence type="ECO:0000313" key="5">
    <source>
        <dbReference type="EMBL" id="TWT88265.1"/>
    </source>
</evidence>
<dbReference type="PANTHER" id="PTHR44688:SF16">
    <property type="entry name" value="DNA-BINDING TRANSCRIPTIONAL ACTIVATOR DEVR_DOSR"/>
    <property type="match status" value="1"/>
</dbReference>
<dbReference type="InterPro" id="IPR000792">
    <property type="entry name" value="Tscrpt_reg_LuxR_C"/>
</dbReference>
<dbReference type="InterPro" id="IPR036388">
    <property type="entry name" value="WH-like_DNA-bd_sf"/>
</dbReference>
<name>A0A5C5ZM60_9BACT</name>
<accession>A0A5C5ZM60</accession>
<keyword evidence="6" id="KW-1185">Reference proteome</keyword>